<dbReference type="Gene3D" id="1.10.132.60">
    <property type="entry name" value="DNA polymerase family B, C-terminal domain"/>
    <property type="match status" value="1"/>
</dbReference>
<evidence type="ECO:0000259" key="8">
    <source>
        <dbReference type="Pfam" id="PF00136"/>
    </source>
</evidence>
<dbReference type="Pfam" id="PF03104">
    <property type="entry name" value="DNA_pol_B_exo1"/>
    <property type="match status" value="1"/>
</dbReference>
<evidence type="ECO:0000313" key="11">
    <source>
        <dbReference type="Proteomes" id="UP001595840"/>
    </source>
</evidence>
<dbReference type="SUPFAM" id="SSF53098">
    <property type="entry name" value="Ribonuclease H-like"/>
    <property type="match status" value="1"/>
</dbReference>
<dbReference type="EMBL" id="JBHSCX010000006">
    <property type="protein sequence ID" value="MFC4362314.1"/>
    <property type="molecule type" value="Genomic_DNA"/>
</dbReference>
<dbReference type="Gene3D" id="2.40.50.590">
    <property type="match status" value="2"/>
</dbReference>
<comment type="similarity">
    <text evidence="1 7">Belongs to the DNA polymerase type-B family.</text>
</comment>
<dbReference type="Proteomes" id="UP001595840">
    <property type="component" value="Unassembled WGS sequence"/>
</dbReference>
<dbReference type="InterPro" id="IPR036397">
    <property type="entry name" value="RNaseH_sf"/>
</dbReference>
<reference evidence="11" key="1">
    <citation type="journal article" date="2019" name="Int. J. Syst. Evol. Microbiol.">
        <title>The Global Catalogue of Microorganisms (GCM) 10K type strain sequencing project: providing services to taxonomists for standard genome sequencing and annotation.</title>
        <authorList>
            <consortium name="The Broad Institute Genomics Platform"/>
            <consortium name="The Broad Institute Genome Sequencing Center for Infectious Disease"/>
            <person name="Wu L."/>
            <person name="Ma J."/>
        </authorList>
    </citation>
    <scope>NUCLEOTIDE SEQUENCE [LARGE SCALE GENOMIC DNA]</scope>
    <source>
        <strain evidence="11">CECT 8570</strain>
    </source>
</reference>
<evidence type="ECO:0000256" key="2">
    <source>
        <dbReference type="ARBA" id="ARBA00022679"/>
    </source>
</evidence>
<dbReference type="Pfam" id="PF00136">
    <property type="entry name" value="DNA_pol_B"/>
    <property type="match status" value="1"/>
</dbReference>
<dbReference type="InterPro" id="IPR006133">
    <property type="entry name" value="DNA-dir_DNA_pol_B_exonuc"/>
</dbReference>
<keyword evidence="4 7" id="KW-0239">DNA-directed DNA polymerase</keyword>
<dbReference type="CDD" id="cd05537">
    <property type="entry name" value="POLBc_Pol_II"/>
    <property type="match status" value="1"/>
</dbReference>
<name>A0ABV8V346_9GAMM</name>
<dbReference type="Pfam" id="PF21474">
    <property type="entry name" value="DNApolII_N"/>
    <property type="match status" value="1"/>
</dbReference>
<dbReference type="CDD" id="cd05784">
    <property type="entry name" value="DNA_polB_II_exo"/>
    <property type="match status" value="1"/>
</dbReference>
<evidence type="ECO:0000256" key="5">
    <source>
        <dbReference type="ARBA" id="ARBA00023125"/>
    </source>
</evidence>
<dbReference type="InterPro" id="IPR012337">
    <property type="entry name" value="RNaseH-like_sf"/>
</dbReference>
<evidence type="ECO:0000256" key="4">
    <source>
        <dbReference type="ARBA" id="ARBA00022932"/>
    </source>
</evidence>
<evidence type="ECO:0000259" key="9">
    <source>
        <dbReference type="Pfam" id="PF03104"/>
    </source>
</evidence>
<dbReference type="PANTHER" id="PTHR10322:SF23">
    <property type="entry name" value="DNA POLYMERASE DELTA CATALYTIC SUBUNIT"/>
    <property type="match status" value="1"/>
</dbReference>
<dbReference type="Gene3D" id="3.90.1600.10">
    <property type="entry name" value="Palm domain of DNA polymerase"/>
    <property type="match status" value="2"/>
</dbReference>
<evidence type="ECO:0000256" key="1">
    <source>
        <dbReference type="ARBA" id="ARBA00005755"/>
    </source>
</evidence>
<sequence>MTVNQGFLLTRDWRDARSGLALEFWLATSQGSKALRVTNQESVCFFLQSDHALLAKVLAKHSGWRAQALNLTNHQGLAVSALYSRSHVLQRNAVSLLSDAGITTWESDIRPADRYLMERFITADIAYQPGPVSRGFIAPKQIKPAAIAEVNLKVLSIDIETSMDGLQLFSIALQGPAVRRVYMVGASEDQHLAGDELDLIACASARECLDKFLRAVRLLDPDILIGWNVIGFDLWMLQRFCDQQSIKFNIGRDGSTPRWREEPDSERRYIHIAGRVALDGIDLVKAAAFSFDSYSLQQVSESVLGTGKLIAGSDGGAEITRLFNEDKTALARYNLQDCQLVSDIFAKLNLLDFAIARARLTGLPLDRIGGSVAAFEYAYLPLLHRAGFVAPNLGEIESDVISPGGYVMDSTPGLYSDVLVLDFKSLYPSIIRSFLIDPCGYWRAKNSGLKKAQVVQGFNEAFFAREGHLLPGIIEKLWSARDSAKAEKNQPLSYAIKIIMNSFYGVLGSEGCRFFDPRVCSSITLRGHEIIQRSKQWIEAQGFAVIYGDTDSLFVWAGDAATTMNPEELGQSLAAGLNLWWAQTIRTEHQLNSALEVEFETHFKRFFMPTIRGSEAGSKKRYAGIITNQRGADELIFKGLESVRTDWTRLARDFQTELYWRLFHGEAVDQWIVELVAALRAGAKDEQLVYRKRLRRKLEDYAKSRPPHVQAAHKLAQVGLTPKRGEWVEYFITTNGPEPKATRTSAIDYQHYLDRQLQPVADAILPFFGYSFSSLIEHQIRLL</sequence>
<gene>
    <name evidence="10" type="ORF">ACFOX3_08370</name>
</gene>
<evidence type="ECO:0000256" key="6">
    <source>
        <dbReference type="ARBA" id="ARBA00049244"/>
    </source>
</evidence>
<protein>
    <recommendedName>
        <fullName evidence="7">DNA polymerase</fullName>
        <ecNumber evidence="7">2.7.7.7</ecNumber>
    </recommendedName>
</protein>
<keyword evidence="2 7" id="KW-0808">Transferase</keyword>
<keyword evidence="11" id="KW-1185">Reference proteome</keyword>
<dbReference type="PRINTS" id="PR00106">
    <property type="entry name" value="DNAPOLB"/>
</dbReference>
<dbReference type="InterPro" id="IPR023211">
    <property type="entry name" value="DNA_pol_palm_dom_sf"/>
</dbReference>
<dbReference type="PROSITE" id="PS00116">
    <property type="entry name" value="DNA_POLYMERASE_B"/>
    <property type="match status" value="1"/>
</dbReference>
<dbReference type="InterPro" id="IPR006134">
    <property type="entry name" value="DNA-dir_DNA_pol_B_multi_dom"/>
</dbReference>
<evidence type="ECO:0000256" key="7">
    <source>
        <dbReference type="RuleBase" id="RU000442"/>
    </source>
</evidence>
<dbReference type="EC" id="2.7.7.7" evidence="7"/>
<dbReference type="PANTHER" id="PTHR10322">
    <property type="entry name" value="DNA POLYMERASE CATALYTIC SUBUNIT"/>
    <property type="match status" value="1"/>
</dbReference>
<keyword evidence="5 7" id="KW-0238">DNA-binding</keyword>
<dbReference type="SUPFAM" id="SSF56672">
    <property type="entry name" value="DNA/RNA polymerases"/>
    <property type="match status" value="1"/>
</dbReference>
<dbReference type="InterPro" id="IPR017964">
    <property type="entry name" value="DNA-dir_DNA_pol_B_CS"/>
</dbReference>
<dbReference type="SMART" id="SM00486">
    <property type="entry name" value="POLBc"/>
    <property type="match status" value="1"/>
</dbReference>
<dbReference type="Gene3D" id="3.30.420.10">
    <property type="entry name" value="Ribonuclease H-like superfamily/Ribonuclease H"/>
    <property type="match status" value="1"/>
</dbReference>
<dbReference type="NCBIfam" id="NF004421">
    <property type="entry name" value="PRK05762.1-2"/>
    <property type="match status" value="1"/>
</dbReference>
<dbReference type="InterPro" id="IPR050240">
    <property type="entry name" value="DNA_pol_type-B"/>
</dbReference>
<organism evidence="10 11">
    <name type="scientific">Simiduia curdlanivorans</name>
    <dbReference type="NCBI Taxonomy" id="1492769"/>
    <lineage>
        <taxon>Bacteria</taxon>
        <taxon>Pseudomonadati</taxon>
        <taxon>Pseudomonadota</taxon>
        <taxon>Gammaproteobacteria</taxon>
        <taxon>Cellvibrionales</taxon>
        <taxon>Cellvibrionaceae</taxon>
        <taxon>Simiduia</taxon>
    </lineage>
</organism>
<comment type="catalytic activity">
    <reaction evidence="6 7">
        <text>DNA(n) + a 2'-deoxyribonucleoside 5'-triphosphate = DNA(n+1) + diphosphate</text>
        <dbReference type="Rhea" id="RHEA:22508"/>
        <dbReference type="Rhea" id="RHEA-COMP:17339"/>
        <dbReference type="Rhea" id="RHEA-COMP:17340"/>
        <dbReference type="ChEBI" id="CHEBI:33019"/>
        <dbReference type="ChEBI" id="CHEBI:61560"/>
        <dbReference type="ChEBI" id="CHEBI:173112"/>
        <dbReference type="EC" id="2.7.7.7"/>
    </reaction>
</comment>
<feature type="domain" description="DNA-directed DNA polymerase family B exonuclease" evidence="9">
    <location>
        <begin position="195"/>
        <end position="299"/>
    </location>
</feature>
<proteinExistence type="inferred from homology"/>
<dbReference type="InterPro" id="IPR006172">
    <property type="entry name" value="DNA-dir_DNA_pol_B"/>
</dbReference>
<keyword evidence="7" id="KW-0235">DNA replication</keyword>
<dbReference type="GO" id="GO:0003887">
    <property type="term" value="F:DNA-directed DNA polymerase activity"/>
    <property type="evidence" value="ECO:0007669"/>
    <property type="project" value="UniProtKB-EC"/>
</dbReference>
<feature type="domain" description="DNA-directed DNA polymerase family B multifunctional" evidence="8">
    <location>
        <begin position="376"/>
        <end position="758"/>
    </location>
</feature>
<accession>A0ABV8V346</accession>
<evidence type="ECO:0000313" key="10">
    <source>
        <dbReference type="EMBL" id="MFC4362314.1"/>
    </source>
</evidence>
<dbReference type="InterPro" id="IPR042087">
    <property type="entry name" value="DNA_pol_B_thumb"/>
</dbReference>
<comment type="caution">
    <text evidence="10">The sequence shown here is derived from an EMBL/GenBank/DDBJ whole genome shotgun (WGS) entry which is preliminary data.</text>
</comment>
<keyword evidence="3 7" id="KW-0548">Nucleotidyltransferase</keyword>
<evidence type="ECO:0000256" key="3">
    <source>
        <dbReference type="ARBA" id="ARBA00022695"/>
    </source>
</evidence>
<dbReference type="InterPro" id="IPR043502">
    <property type="entry name" value="DNA/RNA_pol_sf"/>
</dbReference>
<dbReference type="RefSeq" id="WP_290260653.1">
    <property type="nucleotide sequence ID" value="NZ_JAUFQG010000004.1"/>
</dbReference>